<evidence type="ECO:0000256" key="3">
    <source>
        <dbReference type="ARBA" id="ARBA00023125"/>
    </source>
</evidence>
<gene>
    <name evidence="6" type="ORF">FYJ65_06110</name>
</gene>
<dbReference type="InterPro" id="IPR005119">
    <property type="entry name" value="LysR_subst-bd"/>
</dbReference>
<dbReference type="AlphaFoldDB" id="A0A6N7X5V9"/>
<sequence length="304" mass="34074">MDFKQIEAFVNVVRYKSFSRAADATFFTQPTISTHISILEKELGTKLLDRKGRIVEMTPQGRQFYKYAVEMVNTRAQAIDALDKDSDKVEGVLELQTSSIPGITFLPEMLAGFRKEHTKTMFYVDQSDSATVAGNICERRGELGFVGEKGNNPNLEYNKLFSDRSVLVVPNGMFTDSEEVDIEEIVGLPFIWRENGSATQKSFEDAVIRKGYDRTSFEVVAMFNDLDAIIRSVESGLGVSILSEQTVAKLSSPGIRAVNINGFNANRDFYMINMKSVALSPVAESFKQYVLERRPAGGRKRNKK</sequence>
<evidence type="ECO:0000256" key="4">
    <source>
        <dbReference type="ARBA" id="ARBA00023163"/>
    </source>
</evidence>
<dbReference type="Pfam" id="PF03466">
    <property type="entry name" value="LysR_substrate"/>
    <property type="match status" value="1"/>
</dbReference>
<dbReference type="Gene3D" id="3.40.190.290">
    <property type="match status" value="1"/>
</dbReference>
<evidence type="ECO:0000313" key="6">
    <source>
        <dbReference type="EMBL" id="MST70912.1"/>
    </source>
</evidence>
<evidence type="ECO:0000259" key="5">
    <source>
        <dbReference type="PROSITE" id="PS50931"/>
    </source>
</evidence>
<dbReference type="Proteomes" id="UP000469424">
    <property type="component" value="Unassembled WGS sequence"/>
</dbReference>
<dbReference type="GO" id="GO:0003700">
    <property type="term" value="F:DNA-binding transcription factor activity"/>
    <property type="evidence" value="ECO:0007669"/>
    <property type="project" value="InterPro"/>
</dbReference>
<dbReference type="NCBIfam" id="NF040786">
    <property type="entry name" value="LysR_Sec_metab"/>
    <property type="match status" value="1"/>
</dbReference>
<dbReference type="InterPro" id="IPR047788">
    <property type="entry name" value="LysR-like_Sec_metab"/>
</dbReference>
<keyword evidence="2" id="KW-0805">Transcription regulation</keyword>
<dbReference type="SUPFAM" id="SSF53850">
    <property type="entry name" value="Periplasmic binding protein-like II"/>
    <property type="match status" value="1"/>
</dbReference>
<dbReference type="RefSeq" id="WP_154554473.1">
    <property type="nucleotide sequence ID" value="NZ_JAQXUZ010000024.1"/>
</dbReference>
<accession>A0A6N7X5V9</accession>
<organism evidence="6 7">
    <name type="scientific">Mogibacterium kristiansenii</name>
    <dbReference type="NCBI Taxonomy" id="2606708"/>
    <lineage>
        <taxon>Bacteria</taxon>
        <taxon>Bacillati</taxon>
        <taxon>Bacillota</taxon>
        <taxon>Clostridia</taxon>
        <taxon>Peptostreptococcales</taxon>
        <taxon>Anaerovoracaceae</taxon>
        <taxon>Mogibacterium</taxon>
    </lineage>
</organism>
<evidence type="ECO:0000313" key="7">
    <source>
        <dbReference type="Proteomes" id="UP000469424"/>
    </source>
</evidence>
<dbReference type="PANTHER" id="PTHR30126">
    <property type="entry name" value="HTH-TYPE TRANSCRIPTIONAL REGULATOR"/>
    <property type="match status" value="1"/>
</dbReference>
<dbReference type="Gene3D" id="1.10.10.10">
    <property type="entry name" value="Winged helix-like DNA-binding domain superfamily/Winged helix DNA-binding domain"/>
    <property type="match status" value="1"/>
</dbReference>
<dbReference type="PANTHER" id="PTHR30126:SF64">
    <property type="entry name" value="HTH-TYPE TRANSCRIPTIONAL REGULATOR CITR"/>
    <property type="match status" value="1"/>
</dbReference>
<dbReference type="SUPFAM" id="SSF46785">
    <property type="entry name" value="Winged helix' DNA-binding domain"/>
    <property type="match status" value="1"/>
</dbReference>
<dbReference type="FunFam" id="1.10.10.10:FF:000001">
    <property type="entry name" value="LysR family transcriptional regulator"/>
    <property type="match status" value="1"/>
</dbReference>
<keyword evidence="3" id="KW-0238">DNA-binding</keyword>
<comment type="caution">
    <text evidence="6">The sequence shown here is derived from an EMBL/GenBank/DDBJ whole genome shotgun (WGS) entry which is preliminary data.</text>
</comment>
<dbReference type="PRINTS" id="PR00039">
    <property type="entry name" value="HTHLYSR"/>
</dbReference>
<dbReference type="EMBL" id="VUNA01000010">
    <property type="protein sequence ID" value="MST70912.1"/>
    <property type="molecule type" value="Genomic_DNA"/>
</dbReference>
<reference evidence="6 7" key="1">
    <citation type="submission" date="2019-08" db="EMBL/GenBank/DDBJ databases">
        <title>In-depth cultivation of the pig gut microbiome towards novel bacterial diversity and tailored functional studies.</title>
        <authorList>
            <person name="Wylensek D."/>
            <person name="Hitch T.C.A."/>
            <person name="Clavel T."/>
        </authorList>
    </citation>
    <scope>NUCLEOTIDE SEQUENCE [LARGE SCALE GENOMIC DNA]</scope>
    <source>
        <strain evidence="6 7">WCA-MUC-591-APC-4B</strain>
    </source>
</reference>
<comment type="similarity">
    <text evidence="1">Belongs to the LysR transcriptional regulatory family.</text>
</comment>
<feature type="domain" description="HTH lysR-type" evidence="5">
    <location>
        <begin position="1"/>
        <end position="58"/>
    </location>
</feature>
<dbReference type="GO" id="GO:0000976">
    <property type="term" value="F:transcription cis-regulatory region binding"/>
    <property type="evidence" value="ECO:0007669"/>
    <property type="project" value="TreeGrafter"/>
</dbReference>
<dbReference type="InterPro" id="IPR000847">
    <property type="entry name" value="LysR_HTH_N"/>
</dbReference>
<dbReference type="InterPro" id="IPR036388">
    <property type="entry name" value="WH-like_DNA-bd_sf"/>
</dbReference>
<protein>
    <submittedName>
        <fullName evidence="6">LysR family transcriptional regulator</fullName>
    </submittedName>
</protein>
<evidence type="ECO:0000256" key="2">
    <source>
        <dbReference type="ARBA" id="ARBA00023015"/>
    </source>
</evidence>
<keyword evidence="7" id="KW-1185">Reference proteome</keyword>
<dbReference type="InterPro" id="IPR036390">
    <property type="entry name" value="WH_DNA-bd_sf"/>
</dbReference>
<dbReference type="Pfam" id="PF00126">
    <property type="entry name" value="HTH_1"/>
    <property type="match status" value="1"/>
</dbReference>
<proteinExistence type="inferred from homology"/>
<dbReference type="PROSITE" id="PS50931">
    <property type="entry name" value="HTH_LYSR"/>
    <property type="match status" value="1"/>
</dbReference>
<evidence type="ECO:0000256" key="1">
    <source>
        <dbReference type="ARBA" id="ARBA00009437"/>
    </source>
</evidence>
<name>A0A6N7X5V9_9FIRM</name>
<keyword evidence="4" id="KW-0804">Transcription</keyword>